<dbReference type="InterPro" id="IPR029021">
    <property type="entry name" value="Prot-tyrosine_phosphatase-like"/>
</dbReference>
<dbReference type="PANTHER" id="PTHR46642:SF3">
    <property type="entry name" value="PHOSPHOGLUCAN PHOSPHATASE DSP4, CHLOROPLASTIC"/>
    <property type="match status" value="1"/>
</dbReference>
<dbReference type="GO" id="GO:0005983">
    <property type="term" value="P:starch catabolic process"/>
    <property type="evidence" value="ECO:0000318"/>
    <property type="project" value="GO_Central"/>
</dbReference>
<dbReference type="GO" id="GO:0019203">
    <property type="term" value="F:carbohydrate phosphatase activity"/>
    <property type="evidence" value="ECO:0000318"/>
    <property type="project" value="GO_Central"/>
</dbReference>
<dbReference type="GO" id="GO:0009507">
    <property type="term" value="C:chloroplast"/>
    <property type="evidence" value="ECO:0000318"/>
    <property type="project" value="GO_Central"/>
</dbReference>
<name>D8SJG0_SELML</name>
<evidence type="ECO:0000313" key="7">
    <source>
        <dbReference type="Proteomes" id="UP000001514"/>
    </source>
</evidence>
<dbReference type="KEGG" id="smo:SELMODRAFT_118282"/>
<dbReference type="Proteomes" id="UP000001514">
    <property type="component" value="Unassembled WGS sequence"/>
</dbReference>
<evidence type="ECO:0000256" key="2">
    <source>
        <dbReference type="ARBA" id="ARBA00022912"/>
    </source>
</evidence>
<dbReference type="Gene3D" id="2.60.40.10">
    <property type="entry name" value="Immunoglobulins"/>
    <property type="match status" value="1"/>
</dbReference>
<dbReference type="PROSITE" id="PS50054">
    <property type="entry name" value="TYR_PHOSPHATASE_DUAL"/>
    <property type="match status" value="1"/>
</dbReference>
<organism evidence="7">
    <name type="scientific">Selaginella moellendorffii</name>
    <name type="common">Spikemoss</name>
    <dbReference type="NCBI Taxonomy" id="88036"/>
    <lineage>
        <taxon>Eukaryota</taxon>
        <taxon>Viridiplantae</taxon>
        <taxon>Streptophyta</taxon>
        <taxon>Embryophyta</taxon>
        <taxon>Tracheophyta</taxon>
        <taxon>Lycopodiopsida</taxon>
        <taxon>Selaginellales</taxon>
        <taxon>Selaginellaceae</taxon>
        <taxon>Selaginella</taxon>
    </lineage>
</organism>
<proteinExistence type="predicted"/>
<evidence type="ECO:0000259" key="5">
    <source>
        <dbReference type="PROSITE" id="PS50056"/>
    </source>
</evidence>
<dbReference type="PANTHER" id="PTHR46642">
    <property type="entry name" value="DUAL SPECIFICITY PHOSPHATASE, SUBGROUP, CATALYTIC DOMAIN"/>
    <property type="match status" value="1"/>
</dbReference>
<feature type="domain" description="Tyrosine-protein phosphatase" evidence="4">
    <location>
        <begin position="49"/>
        <end position="207"/>
    </location>
</feature>
<dbReference type="EMBL" id="GL377623">
    <property type="protein sequence ID" value="EFJ15444.1"/>
    <property type="molecule type" value="Genomic_DNA"/>
</dbReference>
<feature type="domain" description="Tyrosine specific protein phosphatases" evidence="5">
    <location>
        <begin position="127"/>
        <end position="185"/>
    </location>
</feature>
<feature type="non-terminal residue" evidence="6">
    <location>
        <position position="1"/>
    </location>
</feature>
<dbReference type="InterPro" id="IPR013783">
    <property type="entry name" value="Ig-like_fold"/>
</dbReference>
<gene>
    <name evidence="6" type="ORF">SELMODRAFT_118282</name>
</gene>
<dbReference type="PROSITE" id="PS50056">
    <property type="entry name" value="TYR_PHOSPHATASE_2"/>
    <property type="match status" value="1"/>
</dbReference>
<evidence type="ECO:0000256" key="3">
    <source>
        <dbReference type="ARBA" id="ARBA00023277"/>
    </source>
</evidence>
<dbReference type="CDD" id="cd02859">
    <property type="entry name" value="E_set_AMPKbeta_like_N"/>
    <property type="match status" value="1"/>
</dbReference>
<dbReference type="HOGENOM" id="CLU_047075_2_0_1"/>
<evidence type="ECO:0000259" key="4">
    <source>
        <dbReference type="PROSITE" id="PS50054"/>
    </source>
</evidence>
<sequence length="331" mass="38467">VLTHIWFQAKQSSEEEGKEETSKKADDYSAVFQKITQSDLTYRHELGMNYNRVLPNLIVGSCLQNPADVDRLKKDENVTTVCNLQQDPDMAYFNVDISEIRDHAKEVGDFNHLRLPIRDMDGFDLRMRLPSVIASLYQELKDREGTLYVHCTAGLGRAPAVALGYMFWVLGYDLHEAYLLLQSKRKCVPSMENIRAATCDLLTGMTRSPIGLLYRRGTCEHVEVAGLDIGWHSRLPFNFISRDGHWTLEHELPVGRYEYKYVIDKERWTYNPHAPITNPDRKGNYNNYIEVVDSDPENWDLRQYWRKEDAKLTDEQRRMILEKLEAMGSEL</sequence>
<protein>
    <recommendedName>
        <fullName evidence="8">Tyrosine specific protein phosphatases domain-containing protein</fullName>
    </recommendedName>
</protein>
<dbReference type="InterPro" id="IPR000340">
    <property type="entry name" value="Dual-sp_phosphatase_cat-dom"/>
</dbReference>
<dbReference type="GO" id="GO:2001070">
    <property type="term" value="F:starch binding"/>
    <property type="evidence" value="ECO:0000318"/>
    <property type="project" value="GO_Central"/>
</dbReference>
<dbReference type="Gramene" id="EFJ15444">
    <property type="protein sequence ID" value="EFJ15444"/>
    <property type="gene ID" value="SELMODRAFT_118282"/>
</dbReference>
<dbReference type="GO" id="GO:0004721">
    <property type="term" value="F:phosphoprotein phosphatase activity"/>
    <property type="evidence" value="ECO:0007669"/>
    <property type="project" value="UniProtKB-KW"/>
</dbReference>
<dbReference type="InterPro" id="IPR000387">
    <property type="entry name" value="Tyr_Pase_dom"/>
</dbReference>
<dbReference type="Gene3D" id="3.90.190.10">
    <property type="entry name" value="Protein tyrosine phosphatase superfamily"/>
    <property type="match status" value="1"/>
</dbReference>
<dbReference type="SUPFAM" id="SSF52799">
    <property type="entry name" value="(Phosphotyrosine protein) phosphatases II"/>
    <property type="match status" value="1"/>
</dbReference>
<evidence type="ECO:0000313" key="6">
    <source>
        <dbReference type="EMBL" id="EFJ15444.1"/>
    </source>
</evidence>
<dbReference type="eggNOG" id="KOG1616">
    <property type="taxonomic scope" value="Eukaryota"/>
</dbReference>
<dbReference type="InParanoid" id="D8SJG0"/>
<dbReference type="Pfam" id="PF16561">
    <property type="entry name" value="AMPK1_CBM"/>
    <property type="match status" value="1"/>
</dbReference>
<keyword evidence="7" id="KW-1185">Reference proteome</keyword>
<dbReference type="eggNOG" id="KOG1716">
    <property type="taxonomic scope" value="Eukaryota"/>
</dbReference>
<evidence type="ECO:0000256" key="1">
    <source>
        <dbReference type="ARBA" id="ARBA00022801"/>
    </source>
</evidence>
<dbReference type="SUPFAM" id="SSF81296">
    <property type="entry name" value="E set domains"/>
    <property type="match status" value="1"/>
</dbReference>
<reference evidence="6 7" key="1">
    <citation type="journal article" date="2011" name="Science">
        <title>The Selaginella genome identifies genetic changes associated with the evolution of vascular plants.</title>
        <authorList>
            <person name="Banks J.A."/>
            <person name="Nishiyama T."/>
            <person name="Hasebe M."/>
            <person name="Bowman J.L."/>
            <person name="Gribskov M."/>
            <person name="dePamphilis C."/>
            <person name="Albert V.A."/>
            <person name="Aono N."/>
            <person name="Aoyama T."/>
            <person name="Ambrose B.A."/>
            <person name="Ashton N.W."/>
            <person name="Axtell M.J."/>
            <person name="Barker E."/>
            <person name="Barker M.S."/>
            <person name="Bennetzen J.L."/>
            <person name="Bonawitz N.D."/>
            <person name="Chapple C."/>
            <person name="Cheng C."/>
            <person name="Correa L.G."/>
            <person name="Dacre M."/>
            <person name="DeBarry J."/>
            <person name="Dreyer I."/>
            <person name="Elias M."/>
            <person name="Engstrom E.M."/>
            <person name="Estelle M."/>
            <person name="Feng L."/>
            <person name="Finet C."/>
            <person name="Floyd S.K."/>
            <person name="Frommer W.B."/>
            <person name="Fujita T."/>
            <person name="Gramzow L."/>
            <person name="Gutensohn M."/>
            <person name="Harholt J."/>
            <person name="Hattori M."/>
            <person name="Heyl A."/>
            <person name="Hirai T."/>
            <person name="Hiwatashi Y."/>
            <person name="Ishikawa M."/>
            <person name="Iwata M."/>
            <person name="Karol K.G."/>
            <person name="Koehler B."/>
            <person name="Kolukisaoglu U."/>
            <person name="Kubo M."/>
            <person name="Kurata T."/>
            <person name="Lalonde S."/>
            <person name="Li K."/>
            <person name="Li Y."/>
            <person name="Litt A."/>
            <person name="Lyons E."/>
            <person name="Manning G."/>
            <person name="Maruyama T."/>
            <person name="Michael T.P."/>
            <person name="Mikami K."/>
            <person name="Miyazaki S."/>
            <person name="Morinaga S."/>
            <person name="Murata T."/>
            <person name="Mueller-Roeber B."/>
            <person name="Nelson D.R."/>
            <person name="Obara M."/>
            <person name="Oguri Y."/>
            <person name="Olmstead R.G."/>
            <person name="Onodera N."/>
            <person name="Petersen B.L."/>
            <person name="Pils B."/>
            <person name="Prigge M."/>
            <person name="Rensing S.A."/>
            <person name="Riano-Pachon D.M."/>
            <person name="Roberts A.W."/>
            <person name="Sato Y."/>
            <person name="Scheller H.V."/>
            <person name="Schulz B."/>
            <person name="Schulz C."/>
            <person name="Shakirov E.V."/>
            <person name="Shibagaki N."/>
            <person name="Shinohara N."/>
            <person name="Shippen D.E."/>
            <person name="Soerensen I."/>
            <person name="Sotooka R."/>
            <person name="Sugimoto N."/>
            <person name="Sugita M."/>
            <person name="Sumikawa N."/>
            <person name="Tanurdzic M."/>
            <person name="Theissen G."/>
            <person name="Ulvskov P."/>
            <person name="Wakazuki S."/>
            <person name="Weng J.K."/>
            <person name="Willats W.W."/>
            <person name="Wipf D."/>
            <person name="Wolf P.G."/>
            <person name="Yang L."/>
            <person name="Zimmer A.D."/>
            <person name="Zhu Q."/>
            <person name="Mitros T."/>
            <person name="Hellsten U."/>
            <person name="Loque D."/>
            <person name="Otillar R."/>
            <person name="Salamov A."/>
            <person name="Schmutz J."/>
            <person name="Shapiro H."/>
            <person name="Lindquist E."/>
            <person name="Lucas S."/>
            <person name="Rokhsar D."/>
            <person name="Grigoriev I.V."/>
        </authorList>
    </citation>
    <scope>NUCLEOTIDE SEQUENCE [LARGE SCALE GENOMIC DNA]</scope>
</reference>
<dbReference type="STRING" id="88036.D8SJG0"/>
<keyword evidence="2" id="KW-0904">Protein phosphatase</keyword>
<dbReference type="OMA" id="QGITYIH"/>
<dbReference type="InterPro" id="IPR052832">
    <property type="entry name" value="Starch-Glucan_Phosphatase"/>
</dbReference>
<keyword evidence="1" id="KW-0378">Hydrolase</keyword>
<accession>D8SJG0</accession>
<dbReference type="Pfam" id="PF00782">
    <property type="entry name" value="DSPc"/>
    <property type="match status" value="1"/>
</dbReference>
<dbReference type="AlphaFoldDB" id="D8SJG0"/>
<evidence type="ECO:0008006" key="8">
    <source>
        <dbReference type="Google" id="ProtNLM"/>
    </source>
</evidence>
<dbReference type="OrthoDB" id="273181at2759"/>
<dbReference type="InterPro" id="IPR032640">
    <property type="entry name" value="AMPK1_CBM"/>
</dbReference>
<dbReference type="InterPro" id="IPR020422">
    <property type="entry name" value="TYR_PHOSPHATASE_DUAL_dom"/>
</dbReference>
<dbReference type="SMART" id="SM00195">
    <property type="entry name" value="DSPc"/>
    <property type="match status" value="1"/>
</dbReference>
<dbReference type="InterPro" id="IPR045204">
    <property type="entry name" value="DSP_laforin-like"/>
</dbReference>
<dbReference type="InterPro" id="IPR014756">
    <property type="entry name" value="Ig_E-set"/>
</dbReference>
<keyword evidence="3" id="KW-0119">Carbohydrate metabolism</keyword>
<dbReference type="FunCoup" id="D8SJG0">
    <property type="interactions" value="724"/>
</dbReference>
<dbReference type="CDD" id="cd14526">
    <property type="entry name" value="DSP_laforin-like"/>
    <property type="match status" value="1"/>
</dbReference>